<reference evidence="1 2" key="1">
    <citation type="journal article" date="2021" name="Genome Biol.">
        <title>AFLAP: assembly-free linkage analysis pipeline using k-mers from genome sequencing data.</title>
        <authorList>
            <person name="Fletcher K."/>
            <person name="Zhang L."/>
            <person name="Gil J."/>
            <person name="Han R."/>
            <person name="Cavanaugh K."/>
            <person name="Michelmore R."/>
        </authorList>
    </citation>
    <scope>NUCLEOTIDE SEQUENCE [LARGE SCALE GENOMIC DNA]</scope>
    <source>
        <strain evidence="1 2">SF5</strain>
    </source>
</reference>
<evidence type="ECO:0000313" key="1">
    <source>
        <dbReference type="EMBL" id="TDH70934.1"/>
    </source>
</evidence>
<dbReference type="EMBL" id="SHOA02000001">
    <property type="protein sequence ID" value="TDH70934.1"/>
    <property type="molecule type" value="Genomic_DNA"/>
</dbReference>
<dbReference type="KEGG" id="blac:94351936"/>
<sequence>MDWTAFKRSAQRFRHSLISQLDSSNFHLSVYSVTLLMRSFMRAIGLGGLFHRSTVRASTVNAAAAFDLSHGSRLSSIYERPQFLFFCGSDTLARSSVEHTLPKHSVLASQFCEAAAQTQSTIDHRMPVFFKSRFSPSQFADC</sequence>
<gene>
    <name evidence="1" type="ORF">CCR75_008211</name>
</gene>
<comment type="caution">
    <text evidence="1">The sequence shown here is derived from an EMBL/GenBank/DDBJ whole genome shotgun (WGS) entry which is preliminary data.</text>
</comment>
<dbReference type="GeneID" id="94351936"/>
<dbReference type="Proteomes" id="UP000294530">
    <property type="component" value="Unassembled WGS sequence"/>
</dbReference>
<dbReference type="AlphaFoldDB" id="A0A976IGM3"/>
<proteinExistence type="predicted"/>
<dbReference type="RefSeq" id="XP_067820433.1">
    <property type="nucleotide sequence ID" value="XM_067966265.1"/>
</dbReference>
<evidence type="ECO:0000313" key="2">
    <source>
        <dbReference type="Proteomes" id="UP000294530"/>
    </source>
</evidence>
<name>A0A976IGM3_BRELC</name>
<accession>A0A976IGM3</accession>
<organism evidence="1 2">
    <name type="scientific">Bremia lactucae</name>
    <name type="common">Lettuce downy mildew</name>
    <dbReference type="NCBI Taxonomy" id="4779"/>
    <lineage>
        <taxon>Eukaryota</taxon>
        <taxon>Sar</taxon>
        <taxon>Stramenopiles</taxon>
        <taxon>Oomycota</taxon>
        <taxon>Peronosporomycetes</taxon>
        <taxon>Peronosporales</taxon>
        <taxon>Peronosporaceae</taxon>
        <taxon>Bremia</taxon>
    </lineage>
</organism>
<keyword evidence="2" id="KW-1185">Reference proteome</keyword>
<protein>
    <submittedName>
        <fullName evidence="1">Uncharacterized protein</fullName>
    </submittedName>
</protein>
<dbReference type="OrthoDB" id="165907at2759"/>